<dbReference type="EMBL" id="JAUHJS010000009">
    <property type="protein sequence ID" value="MDN4166908.1"/>
    <property type="molecule type" value="Genomic_DNA"/>
</dbReference>
<protein>
    <submittedName>
        <fullName evidence="1">Uncharacterized protein</fullName>
    </submittedName>
</protein>
<accession>A0ABT8F9E7</accession>
<dbReference type="Proteomes" id="UP001168552">
    <property type="component" value="Unassembled WGS sequence"/>
</dbReference>
<keyword evidence="2" id="KW-1185">Reference proteome</keyword>
<gene>
    <name evidence="1" type="ORF">QWY31_15460</name>
</gene>
<organism evidence="1 2">
    <name type="scientific">Shiella aurantiaca</name>
    <dbReference type="NCBI Taxonomy" id="3058365"/>
    <lineage>
        <taxon>Bacteria</taxon>
        <taxon>Pseudomonadati</taxon>
        <taxon>Bacteroidota</taxon>
        <taxon>Cytophagia</taxon>
        <taxon>Cytophagales</taxon>
        <taxon>Shiellaceae</taxon>
        <taxon>Shiella</taxon>
    </lineage>
</organism>
<comment type="caution">
    <text evidence="1">The sequence shown here is derived from an EMBL/GenBank/DDBJ whole genome shotgun (WGS) entry which is preliminary data.</text>
</comment>
<dbReference type="RefSeq" id="WP_320005447.1">
    <property type="nucleotide sequence ID" value="NZ_JAUHJS010000009.1"/>
</dbReference>
<evidence type="ECO:0000313" key="2">
    <source>
        <dbReference type="Proteomes" id="UP001168552"/>
    </source>
</evidence>
<name>A0ABT8F9E7_9BACT</name>
<evidence type="ECO:0000313" key="1">
    <source>
        <dbReference type="EMBL" id="MDN4166908.1"/>
    </source>
</evidence>
<proteinExistence type="predicted"/>
<reference evidence="1" key="1">
    <citation type="submission" date="2023-06" db="EMBL/GenBank/DDBJ databases">
        <title>Cytophagales bacterium Strain LB-30, isolated from soil.</title>
        <authorList>
            <person name="Liu B."/>
        </authorList>
    </citation>
    <scope>NUCLEOTIDE SEQUENCE</scope>
    <source>
        <strain evidence="1">LB-30</strain>
    </source>
</reference>
<sequence length="80" mass="9263">MRQTSFEHLTINEKAGVVLEEGTYISTAEFSGIDIMLYRHADEFVEIWYNHISKKIEKVEPLGKRTINPLLKHLSGFNLN</sequence>